<dbReference type="Proteomes" id="UP001275440">
    <property type="component" value="Unassembled WGS sequence"/>
</dbReference>
<evidence type="ECO:0000313" key="8">
    <source>
        <dbReference type="EMBL" id="MDV2476502.1"/>
    </source>
</evidence>
<protein>
    <submittedName>
        <fullName evidence="8">Cytochrome P450</fullName>
    </submittedName>
</protein>
<sequence>MTEQLTPEGQTRTGCPVDLWSGEFNENFWPEINRMQDSDTLEVHMQGETPCYVATRYEDVFKILRDWKRFSSEYGVAILGGDNRSEAPKNEGRFLPEDLDPPAQTDWRKLLNPELTEEKMRRFVPTFAAAIDALLDAGIASGRFRVMEDFLRPLQLRAVFTNLLLLGDDRIDDWMRWAHDIFVAETPEASGEAYVSLYSAIEELVKERMANPIDGDLVSMVATVETIDGREPTLSERIAVVLPLSIAGLESTGTVLGGTIHHLATHPDDWAELVADPTLVSDAVEEGLRMFANVTVLQRTTTCPVTIGGTELDEGAKVWTSYNGANRDPRKFDDPHTWNLHRKDKNHIAFSIGPHRCLGSNFARVMMTTVLGRMVDRMPRFALSQGQSIEYHSMPTRGIHEFTVDVLS</sequence>
<organism evidence="8 9">
    <name type="scientific">Rhodococcus zopfii</name>
    <dbReference type="NCBI Taxonomy" id="43772"/>
    <lineage>
        <taxon>Bacteria</taxon>
        <taxon>Bacillati</taxon>
        <taxon>Actinomycetota</taxon>
        <taxon>Actinomycetes</taxon>
        <taxon>Mycobacteriales</taxon>
        <taxon>Nocardiaceae</taxon>
        <taxon>Rhodococcus</taxon>
    </lineage>
</organism>
<dbReference type="EMBL" id="WBMO01000001">
    <property type="protein sequence ID" value="MDV2476502.1"/>
    <property type="molecule type" value="Genomic_DNA"/>
</dbReference>
<keyword evidence="6 7" id="KW-0503">Monooxygenase</keyword>
<dbReference type="PANTHER" id="PTHR46696:SF6">
    <property type="entry name" value="P450, PUTATIVE (EUROFUNG)-RELATED"/>
    <property type="match status" value="1"/>
</dbReference>
<evidence type="ECO:0000256" key="7">
    <source>
        <dbReference type="RuleBase" id="RU000461"/>
    </source>
</evidence>
<accession>A0ABU3WR82</accession>
<reference evidence="8 9" key="1">
    <citation type="submission" date="2019-10" db="EMBL/GenBank/DDBJ databases">
        <title>Draft Genome Assembly of Rhodococcus zopfii DSM44189.</title>
        <authorList>
            <person name="Sutton J.M."/>
            <person name="Akob D.M."/>
            <person name="Bushman T.J."/>
        </authorList>
    </citation>
    <scope>NUCLEOTIDE SEQUENCE [LARGE SCALE GENOMIC DNA]</scope>
    <source>
        <strain evidence="8 9">DSM 44189</strain>
    </source>
</reference>
<evidence type="ECO:0000256" key="1">
    <source>
        <dbReference type="ARBA" id="ARBA00010617"/>
    </source>
</evidence>
<evidence type="ECO:0000256" key="3">
    <source>
        <dbReference type="ARBA" id="ARBA00022723"/>
    </source>
</evidence>
<dbReference type="Pfam" id="PF00067">
    <property type="entry name" value="p450"/>
    <property type="match status" value="1"/>
</dbReference>
<dbReference type="PROSITE" id="PS00086">
    <property type="entry name" value="CYTOCHROME_P450"/>
    <property type="match status" value="1"/>
</dbReference>
<gene>
    <name evidence="8" type="ORF">F8M49_16360</name>
</gene>
<dbReference type="PANTHER" id="PTHR46696">
    <property type="entry name" value="P450, PUTATIVE (EUROFUNG)-RELATED"/>
    <property type="match status" value="1"/>
</dbReference>
<proteinExistence type="inferred from homology"/>
<keyword evidence="9" id="KW-1185">Reference proteome</keyword>
<comment type="similarity">
    <text evidence="1 7">Belongs to the cytochrome P450 family.</text>
</comment>
<name>A0ABU3WR82_9NOCA</name>
<dbReference type="InterPro" id="IPR036396">
    <property type="entry name" value="Cyt_P450_sf"/>
</dbReference>
<keyword evidence="4 7" id="KW-0560">Oxidoreductase</keyword>
<evidence type="ECO:0000256" key="4">
    <source>
        <dbReference type="ARBA" id="ARBA00023002"/>
    </source>
</evidence>
<comment type="caution">
    <text evidence="8">The sequence shown here is derived from an EMBL/GenBank/DDBJ whole genome shotgun (WGS) entry which is preliminary data.</text>
</comment>
<evidence type="ECO:0000256" key="6">
    <source>
        <dbReference type="ARBA" id="ARBA00023033"/>
    </source>
</evidence>
<dbReference type="InterPro" id="IPR001128">
    <property type="entry name" value="Cyt_P450"/>
</dbReference>
<dbReference type="InterPro" id="IPR017972">
    <property type="entry name" value="Cyt_P450_CS"/>
</dbReference>
<keyword evidence="3 7" id="KW-0479">Metal-binding</keyword>
<evidence type="ECO:0000313" key="9">
    <source>
        <dbReference type="Proteomes" id="UP001275440"/>
    </source>
</evidence>
<evidence type="ECO:0000256" key="2">
    <source>
        <dbReference type="ARBA" id="ARBA00022617"/>
    </source>
</evidence>
<dbReference type="SUPFAM" id="SSF48264">
    <property type="entry name" value="Cytochrome P450"/>
    <property type="match status" value="1"/>
</dbReference>
<dbReference type="Gene3D" id="1.10.630.10">
    <property type="entry name" value="Cytochrome P450"/>
    <property type="match status" value="1"/>
</dbReference>
<dbReference type="InterPro" id="IPR002397">
    <property type="entry name" value="Cyt_P450_B"/>
</dbReference>
<keyword evidence="2 7" id="KW-0349">Heme</keyword>
<evidence type="ECO:0000256" key="5">
    <source>
        <dbReference type="ARBA" id="ARBA00023004"/>
    </source>
</evidence>
<dbReference type="PRINTS" id="PR00359">
    <property type="entry name" value="BP450"/>
</dbReference>
<keyword evidence="5 7" id="KW-0408">Iron</keyword>